<keyword evidence="3" id="KW-1185">Reference proteome</keyword>
<keyword evidence="1" id="KW-1133">Transmembrane helix</keyword>
<gene>
    <name evidence="2" type="ORF">CLV62_1126</name>
</gene>
<name>A0A2V3PPW8_9BACT</name>
<feature type="transmembrane region" description="Helical" evidence="1">
    <location>
        <begin position="46"/>
        <end position="64"/>
    </location>
</feature>
<keyword evidence="1" id="KW-0812">Transmembrane</keyword>
<dbReference type="AlphaFoldDB" id="A0A2V3PPW8"/>
<evidence type="ECO:0000256" key="1">
    <source>
        <dbReference type="SAM" id="Phobius"/>
    </source>
</evidence>
<feature type="transmembrane region" description="Helical" evidence="1">
    <location>
        <begin position="76"/>
        <end position="97"/>
    </location>
</feature>
<sequence>MNNQEYKDKILVIESSKPYYFRKIFANYIDDEKMITELIKFPIERIINIVLALGVTILGIWAIIRSSEKWRLEEIILTFFIGIIVVSCIIIIINNILNTDRKFIFNRENGTLTMRATVLNWIPRTITIPFEDARIGVSGTPLAQSIGVMISGNKFWHIKITAIQDSTDWTNCMSFLVWYMDRNRPLPPGEDLDAYRQKDYERRKAEGFLKPLYKSTISMTDVDGDTQRYRSNVN</sequence>
<protein>
    <submittedName>
        <fullName evidence="2">Uncharacterized protein</fullName>
    </submittedName>
</protein>
<dbReference type="EMBL" id="QICL01000012">
    <property type="protein sequence ID" value="PXV63757.1"/>
    <property type="molecule type" value="Genomic_DNA"/>
</dbReference>
<dbReference type="Proteomes" id="UP000247973">
    <property type="component" value="Unassembled WGS sequence"/>
</dbReference>
<organism evidence="2 3">
    <name type="scientific">Dysgonomonas alginatilytica</name>
    <dbReference type="NCBI Taxonomy" id="1605892"/>
    <lineage>
        <taxon>Bacteria</taxon>
        <taxon>Pseudomonadati</taxon>
        <taxon>Bacteroidota</taxon>
        <taxon>Bacteroidia</taxon>
        <taxon>Bacteroidales</taxon>
        <taxon>Dysgonomonadaceae</taxon>
        <taxon>Dysgonomonas</taxon>
    </lineage>
</organism>
<accession>A0A2V3PPW8</accession>
<dbReference type="OrthoDB" id="1123332at2"/>
<dbReference type="RefSeq" id="WP_110310729.1">
    <property type="nucleotide sequence ID" value="NZ_QICL01000012.1"/>
</dbReference>
<reference evidence="2 3" key="1">
    <citation type="submission" date="2018-03" db="EMBL/GenBank/DDBJ databases">
        <title>Genomic Encyclopedia of Archaeal and Bacterial Type Strains, Phase II (KMG-II): from individual species to whole genera.</title>
        <authorList>
            <person name="Goeker M."/>
        </authorList>
    </citation>
    <scope>NUCLEOTIDE SEQUENCE [LARGE SCALE GENOMIC DNA]</scope>
    <source>
        <strain evidence="2 3">DSM 100214</strain>
    </source>
</reference>
<proteinExistence type="predicted"/>
<evidence type="ECO:0000313" key="3">
    <source>
        <dbReference type="Proteomes" id="UP000247973"/>
    </source>
</evidence>
<evidence type="ECO:0000313" key="2">
    <source>
        <dbReference type="EMBL" id="PXV63757.1"/>
    </source>
</evidence>
<comment type="caution">
    <text evidence="2">The sequence shown here is derived from an EMBL/GenBank/DDBJ whole genome shotgun (WGS) entry which is preliminary data.</text>
</comment>
<keyword evidence="1" id="KW-0472">Membrane</keyword>